<feature type="domain" description="CHCH" evidence="13">
    <location>
        <begin position="155"/>
        <end position="190"/>
    </location>
</feature>
<evidence type="ECO:0000313" key="15">
    <source>
        <dbReference type="Proteomes" id="UP000184267"/>
    </source>
</evidence>
<comment type="caution">
    <text evidence="14">The sequence shown here is derived from an EMBL/GenBank/DDBJ whole genome shotgun (WGS) entry which is preliminary data.</text>
</comment>
<evidence type="ECO:0000256" key="3">
    <source>
        <dbReference type="ARBA" id="ARBA00013714"/>
    </source>
</evidence>
<evidence type="ECO:0000256" key="4">
    <source>
        <dbReference type="ARBA" id="ARBA00022448"/>
    </source>
</evidence>
<evidence type="ECO:0000256" key="8">
    <source>
        <dbReference type="ARBA" id="ARBA00023128"/>
    </source>
</evidence>
<dbReference type="PANTHER" id="PTHR21622">
    <property type="entry name" value="COILED-COIL-HELIX-COILED-COIL-HELIX DOMAIN CONTAINING 4"/>
    <property type="match status" value="1"/>
</dbReference>
<dbReference type="PANTHER" id="PTHR21622:SF0">
    <property type="entry name" value="COILED-COIL-HELIX-COILED-COIL-HELIX DOMAIN CONTAINING 4"/>
    <property type="match status" value="1"/>
</dbReference>
<evidence type="ECO:0000256" key="10">
    <source>
        <dbReference type="ARBA" id="ARBA00023284"/>
    </source>
</evidence>
<proteinExistence type="predicted"/>
<comment type="cofactor">
    <cofactor evidence="1">
        <name>Cu(2+)</name>
        <dbReference type="ChEBI" id="CHEBI:29036"/>
    </cofactor>
</comment>
<dbReference type="GO" id="GO:0045041">
    <property type="term" value="P:protein import into mitochondrial intermembrane space"/>
    <property type="evidence" value="ECO:0007669"/>
    <property type="project" value="InterPro"/>
</dbReference>
<feature type="compositionally biased region" description="Polar residues" evidence="12">
    <location>
        <begin position="58"/>
        <end position="85"/>
    </location>
</feature>
<name>A0A1M2VSU6_TRAPU</name>
<evidence type="ECO:0000256" key="9">
    <source>
        <dbReference type="ARBA" id="ARBA00023157"/>
    </source>
</evidence>
<dbReference type="Proteomes" id="UP000184267">
    <property type="component" value="Unassembled WGS sequence"/>
</dbReference>
<keyword evidence="8" id="KW-0496">Mitochondrion</keyword>
<dbReference type="AlphaFoldDB" id="A0A1M2VSU6"/>
<dbReference type="Pfam" id="PF06747">
    <property type="entry name" value="CHCH"/>
    <property type="match status" value="1"/>
</dbReference>
<keyword evidence="15" id="KW-1185">Reference proteome</keyword>
<organism evidence="14 15">
    <name type="scientific">Trametes pubescens</name>
    <name type="common">White-rot fungus</name>
    <dbReference type="NCBI Taxonomy" id="154538"/>
    <lineage>
        <taxon>Eukaryota</taxon>
        <taxon>Fungi</taxon>
        <taxon>Dikarya</taxon>
        <taxon>Basidiomycota</taxon>
        <taxon>Agaricomycotina</taxon>
        <taxon>Agaricomycetes</taxon>
        <taxon>Polyporales</taxon>
        <taxon>Polyporaceae</taxon>
        <taxon>Trametes</taxon>
    </lineage>
</organism>
<evidence type="ECO:0000256" key="5">
    <source>
        <dbReference type="ARBA" id="ARBA00022927"/>
    </source>
</evidence>
<evidence type="ECO:0000256" key="2">
    <source>
        <dbReference type="ARBA" id="ARBA00004164"/>
    </source>
</evidence>
<keyword evidence="4" id="KW-0813">Transport</keyword>
<protein>
    <recommendedName>
        <fullName evidence="3">Mitochondrial intermembrane space import and assembly protein 40</fullName>
    </recommendedName>
    <alternativeName>
        <fullName evidence="11">Mitochondrial import inner membrane translocase TIM40</fullName>
    </alternativeName>
</protein>
<reference evidence="14 15" key="1">
    <citation type="submission" date="2016-10" db="EMBL/GenBank/DDBJ databases">
        <title>Genome sequence of the basidiomycete white-rot fungus Trametes pubescens.</title>
        <authorList>
            <person name="Makela M.R."/>
            <person name="Granchi Z."/>
            <person name="Peng M."/>
            <person name="De Vries R.P."/>
            <person name="Grigoriev I."/>
            <person name="Riley R."/>
            <person name="Hilden K."/>
        </authorList>
    </citation>
    <scope>NUCLEOTIDE SEQUENCE [LARGE SCALE GENOMIC DNA]</scope>
    <source>
        <strain evidence="14 15">FBCC735</strain>
    </source>
</reference>
<feature type="compositionally biased region" description="Low complexity" evidence="12">
    <location>
        <begin position="228"/>
        <end position="243"/>
    </location>
</feature>
<evidence type="ECO:0000256" key="12">
    <source>
        <dbReference type="SAM" id="MobiDB-lite"/>
    </source>
</evidence>
<keyword evidence="5" id="KW-0653">Protein transport</keyword>
<dbReference type="InterPro" id="IPR010625">
    <property type="entry name" value="CHCH"/>
</dbReference>
<evidence type="ECO:0000259" key="13">
    <source>
        <dbReference type="Pfam" id="PF06747"/>
    </source>
</evidence>
<accession>A0A1M2VSU6</accession>
<dbReference type="InterPro" id="IPR039289">
    <property type="entry name" value="CHCHD4"/>
</dbReference>
<dbReference type="GO" id="GO:0005743">
    <property type="term" value="C:mitochondrial inner membrane"/>
    <property type="evidence" value="ECO:0007669"/>
    <property type="project" value="UniProtKB-SubCell"/>
</dbReference>
<evidence type="ECO:0000256" key="1">
    <source>
        <dbReference type="ARBA" id="ARBA00001973"/>
    </source>
</evidence>
<evidence type="ECO:0000256" key="7">
    <source>
        <dbReference type="ARBA" id="ARBA00023010"/>
    </source>
</evidence>
<dbReference type="OMA" id="VYGDDIM"/>
<sequence>MFRTLANASLRRTLHTSTRAAAPARPARLRAALGASAVAASYFVWSSWNGDRIALDAPSSSSKQVPPTPKSSASPEVISHSSSTALEHEPSIQDSSPSEFVEEPAPEEGEATPAPAGEAEEGESSGGGTGGAFNPETGEINWDCPCLGGMAHGPCGLQFREAFSCFVFSEAEPKGIDCVEKFKMMQECFREHPDVYGDDIMNDDDDEDLPPLSDAAPSADTAEIPTQAASPSPEADSAAAATPVPVQKSKPRSSTPTSA</sequence>
<dbReference type="OrthoDB" id="7481291at2759"/>
<keyword evidence="10" id="KW-0676">Redox-active center</keyword>
<dbReference type="GO" id="GO:0005758">
    <property type="term" value="C:mitochondrial intermembrane space"/>
    <property type="evidence" value="ECO:0007669"/>
    <property type="project" value="TreeGrafter"/>
</dbReference>
<dbReference type="STRING" id="154538.A0A1M2VSU6"/>
<dbReference type="PROSITE" id="PS51808">
    <property type="entry name" value="CHCH"/>
    <property type="match status" value="1"/>
</dbReference>
<keyword evidence="6" id="KW-0560">Oxidoreductase</keyword>
<feature type="region of interest" description="Disordered" evidence="12">
    <location>
        <begin position="57"/>
        <end position="136"/>
    </location>
</feature>
<evidence type="ECO:0000256" key="6">
    <source>
        <dbReference type="ARBA" id="ARBA00023002"/>
    </source>
</evidence>
<evidence type="ECO:0000256" key="11">
    <source>
        <dbReference type="ARBA" id="ARBA00033150"/>
    </source>
</evidence>
<evidence type="ECO:0000313" key="14">
    <source>
        <dbReference type="EMBL" id="OJT10665.1"/>
    </source>
</evidence>
<dbReference type="EMBL" id="MNAD01000753">
    <property type="protein sequence ID" value="OJT10665.1"/>
    <property type="molecule type" value="Genomic_DNA"/>
</dbReference>
<feature type="compositionally biased region" description="Acidic residues" evidence="12">
    <location>
        <begin position="196"/>
        <end position="209"/>
    </location>
</feature>
<dbReference type="Gene3D" id="1.10.287.2900">
    <property type="match status" value="1"/>
</dbReference>
<feature type="compositionally biased region" description="Acidic residues" evidence="12">
    <location>
        <begin position="100"/>
        <end position="110"/>
    </location>
</feature>
<comment type="subcellular location">
    <subcellularLocation>
        <location evidence="2">Mitochondrion inner membrane</location>
        <topology evidence="2">Single-pass type II membrane protein</topology>
        <orientation evidence="2">Intermembrane side</orientation>
    </subcellularLocation>
</comment>
<keyword evidence="9" id="KW-1015">Disulfide bond</keyword>
<keyword evidence="7" id="KW-0811">Translocation</keyword>
<dbReference type="GO" id="GO:0015035">
    <property type="term" value="F:protein-disulfide reductase activity"/>
    <property type="evidence" value="ECO:0007669"/>
    <property type="project" value="InterPro"/>
</dbReference>
<gene>
    <name evidence="14" type="ORF">TRAPUB_12811</name>
</gene>
<feature type="region of interest" description="Disordered" evidence="12">
    <location>
        <begin position="196"/>
        <end position="259"/>
    </location>
</feature>